<dbReference type="InterPro" id="IPR045057">
    <property type="entry name" value="Gcn5-rel_NAT"/>
</dbReference>
<dbReference type="OrthoDB" id="9793389at2"/>
<dbReference type="AlphaFoldDB" id="A0A3M0G4L0"/>
<dbReference type="EMBL" id="REFV01000023">
    <property type="protein sequence ID" value="RMB56099.1"/>
    <property type="molecule type" value="Genomic_DNA"/>
</dbReference>
<dbReference type="InterPro" id="IPR031165">
    <property type="entry name" value="GNAT_YJDJ"/>
</dbReference>
<reference evidence="2 3" key="1">
    <citation type="submission" date="2018-10" db="EMBL/GenBank/DDBJ databases">
        <title>Dokdonia luteus sp. nov., isolated from sea water.</title>
        <authorList>
            <person name="Zhou L.Y."/>
            <person name="Du Z.J."/>
        </authorList>
    </citation>
    <scope>NUCLEOTIDE SEQUENCE [LARGE SCALE GENOMIC DNA]</scope>
    <source>
        <strain evidence="2 3">SH27</strain>
    </source>
</reference>
<evidence type="ECO:0000259" key="1">
    <source>
        <dbReference type="PROSITE" id="PS51729"/>
    </source>
</evidence>
<dbReference type="Pfam" id="PF14542">
    <property type="entry name" value="Acetyltransf_CG"/>
    <property type="match status" value="1"/>
</dbReference>
<evidence type="ECO:0000313" key="3">
    <source>
        <dbReference type="Proteomes" id="UP000281985"/>
    </source>
</evidence>
<dbReference type="PANTHER" id="PTHR31435">
    <property type="entry name" value="PROTEIN NATD1"/>
    <property type="match status" value="1"/>
</dbReference>
<dbReference type="Proteomes" id="UP000281985">
    <property type="component" value="Unassembled WGS sequence"/>
</dbReference>
<feature type="domain" description="N-acetyltransferase" evidence="1">
    <location>
        <begin position="6"/>
        <end position="93"/>
    </location>
</feature>
<sequence length="93" mass="10638">MDIKHKETENRGFFLIRGEKGVISELTYIKNSDTHITIDHTETKIPEEGKGLASKLVAHTVAYARKNNLKIEPLCPFAEVQFDRHPEYSDVRA</sequence>
<comment type="caution">
    <text evidence="2">The sequence shown here is derived from an EMBL/GenBank/DDBJ whole genome shotgun (WGS) entry which is preliminary data.</text>
</comment>
<gene>
    <name evidence="2" type="ORF">EAX61_15860</name>
</gene>
<dbReference type="Gene3D" id="3.40.630.30">
    <property type="match status" value="1"/>
</dbReference>
<dbReference type="GO" id="GO:0016740">
    <property type="term" value="F:transferase activity"/>
    <property type="evidence" value="ECO:0007669"/>
    <property type="project" value="UniProtKB-KW"/>
</dbReference>
<proteinExistence type="predicted"/>
<organism evidence="2 3">
    <name type="scientific">Dokdonia sinensis</name>
    <dbReference type="NCBI Taxonomy" id="2479847"/>
    <lineage>
        <taxon>Bacteria</taxon>
        <taxon>Pseudomonadati</taxon>
        <taxon>Bacteroidota</taxon>
        <taxon>Flavobacteriia</taxon>
        <taxon>Flavobacteriales</taxon>
        <taxon>Flavobacteriaceae</taxon>
        <taxon>Dokdonia</taxon>
    </lineage>
</organism>
<dbReference type="SUPFAM" id="SSF55729">
    <property type="entry name" value="Acyl-CoA N-acyltransferases (Nat)"/>
    <property type="match status" value="1"/>
</dbReference>
<accession>A0A3M0G4L0</accession>
<name>A0A3M0G4L0_9FLAO</name>
<keyword evidence="2" id="KW-0808">Transferase</keyword>
<evidence type="ECO:0000313" key="2">
    <source>
        <dbReference type="EMBL" id="RMB56099.1"/>
    </source>
</evidence>
<protein>
    <submittedName>
        <fullName evidence="2">N-acetyltransferase</fullName>
    </submittedName>
</protein>
<dbReference type="InterPro" id="IPR016181">
    <property type="entry name" value="Acyl_CoA_acyltransferase"/>
</dbReference>
<dbReference type="RefSeq" id="WP_121918696.1">
    <property type="nucleotide sequence ID" value="NZ_REFV01000023.1"/>
</dbReference>
<keyword evidence="3" id="KW-1185">Reference proteome</keyword>
<dbReference type="PROSITE" id="PS51729">
    <property type="entry name" value="GNAT_YJDJ"/>
    <property type="match status" value="1"/>
</dbReference>
<dbReference type="PANTHER" id="PTHR31435:SF10">
    <property type="entry name" value="BSR4717 PROTEIN"/>
    <property type="match status" value="1"/>
</dbReference>